<keyword evidence="8" id="KW-1185">Reference proteome</keyword>
<organism evidence="7 8">
    <name type="scientific">Dimargaris cristalligena</name>
    <dbReference type="NCBI Taxonomy" id="215637"/>
    <lineage>
        <taxon>Eukaryota</taxon>
        <taxon>Fungi</taxon>
        <taxon>Fungi incertae sedis</taxon>
        <taxon>Zoopagomycota</taxon>
        <taxon>Kickxellomycotina</taxon>
        <taxon>Dimargaritomycetes</taxon>
        <taxon>Dimargaritales</taxon>
        <taxon>Dimargaritaceae</taxon>
        <taxon>Dimargaris</taxon>
    </lineage>
</organism>
<gene>
    <name evidence="7" type="ORF">BJ085DRAFT_16021</name>
</gene>
<feature type="site" description="Lowers pKa of active site Tyr" evidence="5">
    <location>
        <position position="76"/>
    </location>
</feature>
<dbReference type="Gene3D" id="3.20.20.100">
    <property type="entry name" value="NADP-dependent oxidoreductase domain"/>
    <property type="match status" value="1"/>
</dbReference>
<dbReference type="SUPFAM" id="SSF51430">
    <property type="entry name" value="NAD(P)-linked oxidoreductase"/>
    <property type="match status" value="1"/>
</dbReference>
<dbReference type="EMBL" id="ML002252">
    <property type="protein sequence ID" value="RKP39679.1"/>
    <property type="molecule type" value="Genomic_DNA"/>
</dbReference>
<dbReference type="FunFam" id="3.20.20.100:FF:000002">
    <property type="entry name" value="2,5-diketo-D-gluconic acid reductase A"/>
    <property type="match status" value="1"/>
</dbReference>
<dbReference type="PANTHER" id="PTHR43827:SF3">
    <property type="entry name" value="NADP-DEPENDENT OXIDOREDUCTASE DOMAIN-CONTAINING PROTEIN"/>
    <property type="match status" value="1"/>
</dbReference>
<dbReference type="GO" id="GO:0016616">
    <property type="term" value="F:oxidoreductase activity, acting on the CH-OH group of donors, NAD or NADP as acceptor"/>
    <property type="evidence" value="ECO:0007669"/>
    <property type="project" value="UniProtKB-ARBA"/>
</dbReference>
<keyword evidence="3" id="KW-0560">Oxidoreductase</keyword>
<evidence type="ECO:0000256" key="1">
    <source>
        <dbReference type="ARBA" id="ARBA00007905"/>
    </source>
</evidence>
<evidence type="ECO:0000256" key="4">
    <source>
        <dbReference type="PIRSR" id="PIRSR000097-2"/>
    </source>
</evidence>
<comment type="similarity">
    <text evidence="1">Belongs to the aldo/keto reductase family.</text>
</comment>
<feature type="domain" description="NADP-dependent oxidoreductase" evidence="6">
    <location>
        <begin position="18"/>
        <end position="275"/>
    </location>
</feature>
<dbReference type="STRING" id="215637.A0A4V1J5N5"/>
<evidence type="ECO:0000256" key="3">
    <source>
        <dbReference type="ARBA" id="ARBA00023002"/>
    </source>
</evidence>
<dbReference type="PROSITE" id="PS00062">
    <property type="entry name" value="ALDOKETO_REDUCTASE_2"/>
    <property type="match status" value="1"/>
</dbReference>
<name>A0A4V1J5N5_9FUNG</name>
<dbReference type="Pfam" id="PF00248">
    <property type="entry name" value="Aldo_ket_red"/>
    <property type="match status" value="1"/>
</dbReference>
<dbReference type="CDD" id="cd19071">
    <property type="entry name" value="AKR_AKR1-5-like"/>
    <property type="match status" value="1"/>
</dbReference>
<accession>A0A4V1J5N5</accession>
<dbReference type="PANTHER" id="PTHR43827">
    <property type="entry name" value="2,5-DIKETO-D-GLUCONIC ACID REDUCTASE"/>
    <property type="match status" value="1"/>
</dbReference>
<feature type="binding site" evidence="4">
    <location>
        <position position="109"/>
    </location>
    <ligand>
        <name>substrate</name>
    </ligand>
</feature>
<dbReference type="InterPro" id="IPR036812">
    <property type="entry name" value="NAD(P)_OxRdtase_dom_sf"/>
</dbReference>
<dbReference type="PRINTS" id="PR00069">
    <property type="entry name" value="ALDKETRDTASE"/>
</dbReference>
<evidence type="ECO:0000313" key="8">
    <source>
        <dbReference type="Proteomes" id="UP000268162"/>
    </source>
</evidence>
<dbReference type="Proteomes" id="UP000268162">
    <property type="component" value="Unassembled WGS sequence"/>
</dbReference>
<evidence type="ECO:0000313" key="7">
    <source>
        <dbReference type="EMBL" id="RKP39679.1"/>
    </source>
</evidence>
<dbReference type="PIRSF" id="PIRSF000097">
    <property type="entry name" value="AKR"/>
    <property type="match status" value="1"/>
</dbReference>
<proteinExistence type="inferred from homology"/>
<dbReference type="InterPro" id="IPR018170">
    <property type="entry name" value="Aldo/ket_reductase_CS"/>
</dbReference>
<dbReference type="InterPro" id="IPR020471">
    <property type="entry name" value="AKR"/>
</dbReference>
<sequence>MSVQDAFQLANRRWIPAVGLGTWRMTKSQVSTSVQYALESGYRHFDTASAFGTAHILGDTLARFDIPREPLFLSYKLWPTEYRRHHVRPAVEKMLQDLQVDYLDAVLLHFPVAFHTGAGGKLTIDRTHDIGETWSELETFVTEGRIRSLGVSNFSIADLNHLQSRGGKIAPVLNQVELHPFHPQWELLEYCRNHGIHMIAASPLGGTAGKALRNDPTINRIAQAHNKTVAQVLLSWAIKRGTSVVPRSTDPQRIASNMKGMSLTDGEVAEINDLEERAQFIDHSKVLGIAGL</sequence>
<dbReference type="InterPro" id="IPR023210">
    <property type="entry name" value="NADP_OxRdtase_dom"/>
</dbReference>
<dbReference type="AlphaFoldDB" id="A0A4V1J5N5"/>
<keyword evidence="2" id="KW-0521">NADP</keyword>
<evidence type="ECO:0000259" key="6">
    <source>
        <dbReference type="Pfam" id="PF00248"/>
    </source>
</evidence>
<evidence type="ECO:0000256" key="2">
    <source>
        <dbReference type="ARBA" id="ARBA00022857"/>
    </source>
</evidence>
<reference evidence="8" key="1">
    <citation type="journal article" date="2018" name="Nat. Microbiol.">
        <title>Leveraging single-cell genomics to expand the fungal tree of life.</title>
        <authorList>
            <person name="Ahrendt S.R."/>
            <person name="Quandt C.A."/>
            <person name="Ciobanu D."/>
            <person name="Clum A."/>
            <person name="Salamov A."/>
            <person name="Andreopoulos B."/>
            <person name="Cheng J.F."/>
            <person name="Woyke T."/>
            <person name="Pelin A."/>
            <person name="Henrissat B."/>
            <person name="Reynolds N.K."/>
            <person name="Benny G.L."/>
            <person name="Smith M.E."/>
            <person name="James T.Y."/>
            <person name="Grigoriev I.V."/>
        </authorList>
    </citation>
    <scope>NUCLEOTIDE SEQUENCE [LARGE SCALE GENOMIC DNA]</scope>
    <source>
        <strain evidence="8">RSA 468</strain>
    </source>
</reference>
<evidence type="ECO:0000256" key="5">
    <source>
        <dbReference type="PIRSR" id="PIRSR000097-3"/>
    </source>
</evidence>
<protein>
    <submittedName>
        <fullName evidence="7">Aldo-keto reductase</fullName>
    </submittedName>
</protein>